<accession>A0A1G7VSM4</accession>
<dbReference type="GO" id="GO:0007234">
    <property type="term" value="P:osmosensory signaling via phosphorelay pathway"/>
    <property type="evidence" value="ECO:0007669"/>
    <property type="project" value="TreeGrafter"/>
</dbReference>
<evidence type="ECO:0000313" key="7">
    <source>
        <dbReference type="Proteomes" id="UP000199399"/>
    </source>
</evidence>
<comment type="catalytic activity">
    <reaction evidence="1">
        <text>ATP + protein L-histidine = ADP + protein N-phospho-L-histidine.</text>
        <dbReference type="EC" id="2.7.13.3"/>
    </reaction>
</comment>
<dbReference type="PANTHER" id="PTHR42878">
    <property type="entry name" value="TWO-COMPONENT HISTIDINE KINASE"/>
    <property type="match status" value="1"/>
</dbReference>
<feature type="domain" description="Histidine kinase" evidence="5">
    <location>
        <begin position="1"/>
        <end position="109"/>
    </location>
</feature>
<proteinExistence type="predicted"/>
<dbReference type="InterPro" id="IPR036890">
    <property type="entry name" value="HATPase_C_sf"/>
</dbReference>
<dbReference type="RefSeq" id="WP_093743549.1">
    <property type="nucleotide sequence ID" value="NZ_FNBP01000009.1"/>
</dbReference>
<dbReference type="CDD" id="cd00075">
    <property type="entry name" value="HATPase"/>
    <property type="match status" value="1"/>
</dbReference>
<dbReference type="GO" id="GO:0004673">
    <property type="term" value="F:protein histidine kinase activity"/>
    <property type="evidence" value="ECO:0007669"/>
    <property type="project" value="UniProtKB-EC"/>
</dbReference>
<dbReference type="InterPro" id="IPR005467">
    <property type="entry name" value="His_kinase_dom"/>
</dbReference>
<dbReference type="Proteomes" id="UP000199399">
    <property type="component" value="Unassembled WGS sequence"/>
</dbReference>
<evidence type="ECO:0000256" key="2">
    <source>
        <dbReference type="ARBA" id="ARBA00012438"/>
    </source>
</evidence>
<dbReference type="SUPFAM" id="SSF55874">
    <property type="entry name" value="ATPase domain of HSP90 chaperone/DNA topoisomerase II/histidine kinase"/>
    <property type="match status" value="1"/>
</dbReference>
<dbReference type="InterPro" id="IPR004358">
    <property type="entry name" value="Sig_transdc_His_kin-like_C"/>
</dbReference>
<dbReference type="STRING" id="218672.SAMN04489759_109177"/>
<evidence type="ECO:0000313" key="6">
    <source>
        <dbReference type="EMBL" id="SDG62812.1"/>
    </source>
</evidence>
<dbReference type="OrthoDB" id="9795133at2"/>
<dbReference type="InterPro" id="IPR003594">
    <property type="entry name" value="HATPase_dom"/>
</dbReference>
<evidence type="ECO:0000256" key="1">
    <source>
        <dbReference type="ARBA" id="ARBA00000085"/>
    </source>
</evidence>
<dbReference type="Gene3D" id="3.30.565.10">
    <property type="entry name" value="Histidine kinase-like ATPase, C-terminal domain"/>
    <property type="match status" value="1"/>
</dbReference>
<sequence length="123" mass="13324">MQQILGNLLSNAIKHHDKDQGIIHVQADIVDGTLILRVTDDGPGIDLRYQAQIFELFQTLRPRDEVEGSGLGLAIVNKLALHHKGKVTLISDPDKERGASFIVELPLPAASPVQSPPHIAEAA</sequence>
<dbReference type="GO" id="GO:0000156">
    <property type="term" value="F:phosphorelay response regulator activity"/>
    <property type="evidence" value="ECO:0007669"/>
    <property type="project" value="TreeGrafter"/>
</dbReference>
<dbReference type="InterPro" id="IPR050351">
    <property type="entry name" value="BphY/WalK/GraS-like"/>
</dbReference>
<dbReference type="PROSITE" id="PS50109">
    <property type="entry name" value="HIS_KIN"/>
    <property type="match status" value="1"/>
</dbReference>
<evidence type="ECO:0000259" key="5">
    <source>
        <dbReference type="PROSITE" id="PS50109"/>
    </source>
</evidence>
<dbReference type="GO" id="GO:0030295">
    <property type="term" value="F:protein kinase activator activity"/>
    <property type="evidence" value="ECO:0007669"/>
    <property type="project" value="TreeGrafter"/>
</dbReference>
<evidence type="ECO:0000256" key="3">
    <source>
        <dbReference type="ARBA" id="ARBA00022679"/>
    </source>
</evidence>
<dbReference type="AlphaFoldDB" id="A0A1G7VSM4"/>
<reference evidence="7" key="1">
    <citation type="submission" date="2016-10" db="EMBL/GenBank/DDBJ databases">
        <authorList>
            <person name="Varghese N."/>
            <person name="Submissions S."/>
        </authorList>
    </citation>
    <scope>NUCLEOTIDE SEQUENCE [LARGE SCALE GENOMIC DNA]</scope>
    <source>
        <strain evidence="7">DSM 16477</strain>
    </source>
</reference>
<dbReference type="PRINTS" id="PR00344">
    <property type="entry name" value="BCTRLSENSOR"/>
</dbReference>
<keyword evidence="4 6" id="KW-0418">Kinase</keyword>
<name>A0A1G7VSM4_9RHOB</name>
<evidence type="ECO:0000256" key="4">
    <source>
        <dbReference type="ARBA" id="ARBA00022777"/>
    </source>
</evidence>
<dbReference type="EC" id="2.7.13.3" evidence="2"/>
<protein>
    <recommendedName>
        <fullName evidence="2">histidine kinase</fullName>
        <ecNumber evidence="2">2.7.13.3</ecNumber>
    </recommendedName>
</protein>
<dbReference type="PANTHER" id="PTHR42878:SF15">
    <property type="entry name" value="BACTERIOPHYTOCHROME"/>
    <property type="match status" value="1"/>
</dbReference>
<dbReference type="Pfam" id="PF02518">
    <property type="entry name" value="HATPase_c"/>
    <property type="match status" value="1"/>
</dbReference>
<gene>
    <name evidence="6" type="ORF">SAMN04489759_109177</name>
</gene>
<dbReference type="SMART" id="SM00387">
    <property type="entry name" value="HATPase_c"/>
    <property type="match status" value="1"/>
</dbReference>
<keyword evidence="7" id="KW-1185">Reference proteome</keyword>
<keyword evidence="3" id="KW-0808">Transferase</keyword>
<dbReference type="EMBL" id="FNBP01000009">
    <property type="protein sequence ID" value="SDG62812.1"/>
    <property type="molecule type" value="Genomic_DNA"/>
</dbReference>
<organism evidence="6 7">
    <name type="scientific">Sulfitobacter delicatus</name>
    <dbReference type="NCBI Taxonomy" id="218672"/>
    <lineage>
        <taxon>Bacteria</taxon>
        <taxon>Pseudomonadati</taxon>
        <taxon>Pseudomonadota</taxon>
        <taxon>Alphaproteobacteria</taxon>
        <taxon>Rhodobacterales</taxon>
        <taxon>Roseobacteraceae</taxon>
        <taxon>Sulfitobacter</taxon>
    </lineage>
</organism>